<name>A6FZA2_9BACT</name>
<dbReference type="Pfam" id="PF13517">
    <property type="entry name" value="FG-GAP_3"/>
    <property type="match status" value="1"/>
</dbReference>
<dbReference type="SUPFAM" id="SSF69318">
    <property type="entry name" value="Integrin alpha N-terminal domain"/>
    <property type="match status" value="1"/>
</dbReference>
<evidence type="ECO:0000313" key="4">
    <source>
        <dbReference type="Proteomes" id="UP000005801"/>
    </source>
</evidence>
<protein>
    <submittedName>
        <fullName evidence="3">FG-GAP repeat/HVR domain protein</fullName>
    </submittedName>
</protein>
<evidence type="ECO:0000313" key="3">
    <source>
        <dbReference type="EMBL" id="EDM80986.1"/>
    </source>
</evidence>
<reference evidence="3 4" key="1">
    <citation type="submission" date="2007-06" db="EMBL/GenBank/DDBJ databases">
        <authorList>
            <person name="Shimkets L."/>
            <person name="Ferriera S."/>
            <person name="Johnson J."/>
            <person name="Kravitz S."/>
            <person name="Beeson K."/>
            <person name="Sutton G."/>
            <person name="Rogers Y.-H."/>
            <person name="Friedman R."/>
            <person name="Frazier M."/>
            <person name="Venter J.C."/>
        </authorList>
    </citation>
    <scope>NUCLEOTIDE SEQUENCE [LARGE SCALE GENOMIC DNA]</scope>
    <source>
        <strain evidence="3 4">SIR-1</strain>
    </source>
</reference>
<keyword evidence="1" id="KW-0732">Signal</keyword>
<dbReference type="InterPro" id="IPR013517">
    <property type="entry name" value="FG-GAP"/>
</dbReference>
<dbReference type="eggNOG" id="COG1572">
    <property type="taxonomic scope" value="Bacteria"/>
</dbReference>
<dbReference type="STRING" id="391625.PPSIR1_25441"/>
<dbReference type="AlphaFoldDB" id="A6FZA2"/>
<feature type="region of interest" description="Disordered" evidence="2">
    <location>
        <begin position="55"/>
        <end position="134"/>
    </location>
</feature>
<comment type="caution">
    <text evidence="3">The sequence shown here is derived from an EMBL/GenBank/DDBJ whole genome shotgun (WGS) entry which is preliminary data.</text>
</comment>
<dbReference type="Gene3D" id="2.130.10.130">
    <property type="entry name" value="Integrin alpha, N-terminal"/>
    <property type="match status" value="1"/>
</dbReference>
<organism evidence="3 4">
    <name type="scientific">Plesiocystis pacifica SIR-1</name>
    <dbReference type="NCBI Taxonomy" id="391625"/>
    <lineage>
        <taxon>Bacteria</taxon>
        <taxon>Pseudomonadati</taxon>
        <taxon>Myxococcota</taxon>
        <taxon>Polyangia</taxon>
        <taxon>Nannocystales</taxon>
        <taxon>Nannocystaceae</taxon>
        <taxon>Plesiocystis</taxon>
    </lineage>
</organism>
<dbReference type="PANTHER" id="PTHR44103">
    <property type="entry name" value="PROPROTEIN CONVERTASE P"/>
    <property type="match status" value="1"/>
</dbReference>
<sequence length="584" mass="62256">MSKLNGAHLIALARKAPSKSMRIELEVLIVASIACLGCRVDSEVGSLSWGGYETEAGGDTASDAADDEASTDAADEASPETESAGSEDDDDGATKFDIGEQGDQGDDGPIDPCVVVDDESGVVGDCDDSAPPGSFDPDIQWSFTPPGHTNIITIPLVANMTDDDDNGTIDLCDVPDVVVIGTHFETDPGTMYLLDGETGQVHFEFAHPVIGGVTPALGDIDGDGLVEVVAAAYAMGTSQPRLAAFEHDGALKWLSDTTWDSHQDGAIALADVDNDGDVEIAAGVQLFDHEGAQLWANYVNGNPLYGHYSATTMADLDGDEDLEILVGHAAFEHDGALIWEFPEYEVSSQWGASAHAQVADLDDDGAPEVIIAASQGLTLIETDGSVVYQDQRPSGEASDWNRPLAIHDFDMDGGVEMAVSTIDHFAVYDPSLETVFIEPIGDWSGQAGGTAFDFLGSGTAQAIYGGEQQLYVFDDVGNVLMQVPRHSATWIEYPVVADIDNDGSAELLITTKVDNGVTPVLQAYRDVEDRWVPARRIWNQHTYHVTNVREDGTIPQVEPKHWTKLNTFRTQAQIGEGGICDPVG</sequence>
<proteinExistence type="predicted"/>
<gene>
    <name evidence="3" type="ORF">PPSIR1_25441</name>
</gene>
<evidence type="ECO:0000256" key="2">
    <source>
        <dbReference type="SAM" id="MobiDB-lite"/>
    </source>
</evidence>
<evidence type="ECO:0000256" key="1">
    <source>
        <dbReference type="ARBA" id="ARBA00022729"/>
    </source>
</evidence>
<accession>A6FZA2</accession>
<dbReference type="PANTHER" id="PTHR44103:SF1">
    <property type="entry name" value="PROPROTEIN CONVERTASE P"/>
    <property type="match status" value="1"/>
</dbReference>
<dbReference type="InterPro" id="IPR028994">
    <property type="entry name" value="Integrin_alpha_N"/>
</dbReference>
<dbReference type="Proteomes" id="UP000005801">
    <property type="component" value="Unassembled WGS sequence"/>
</dbReference>
<feature type="compositionally biased region" description="Acidic residues" evidence="2">
    <location>
        <begin position="64"/>
        <end position="91"/>
    </location>
</feature>
<keyword evidence="4" id="KW-1185">Reference proteome</keyword>
<feature type="compositionally biased region" description="Acidic residues" evidence="2">
    <location>
        <begin position="116"/>
        <end position="128"/>
    </location>
</feature>
<dbReference type="EMBL" id="ABCS01000006">
    <property type="protein sequence ID" value="EDM80986.1"/>
    <property type="molecule type" value="Genomic_DNA"/>
</dbReference>